<proteinExistence type="predicted"/>
<dbReference type="Proteomes" id="UP001470230">
    <property type="component" value="Unassembled WGS sequence"/>
</dbReference>
<dbReference type="EMBL" id="JAPFFF010000387">
    <property type="protein sequence ID" value="KAK8834487.1"/>
    <property type="molecule type" value="Genomic_DNA"/>
</dbReference>
<dbReference type="PANTHER" id="PTHR46333:SF2">
    <property type="entry name" value="CYTOKINESIS PROTEIN 3"/>
    <property type="match status" value="1"/>
</dbReference>
<sequence length="681" mass="79771">MINDENFTFYLRYLVKITETRPILYSEIPKAFEEFFSIPALSQALNVMVQNPPPVNYSKVENYLDTHKFSSFDMLCKGIKDTFDTDMDKLYAAYYYSTHNIEYDYTIYEGHNLFDPTTNNVFKTNKGICGDYTRFFIKIAKKTGVDTDKIRLEFFINVCKGSNWKSYNPPTDKKTIETNLHACVYLEIDDCKYMSEPTWGAGRTKKKVFSYEYRKTYFLVPYYTGLLQHFPYESQYFKQTYLFTLEKFSTLNRVSLEREVSLESNPFQIIKTKKGMLELQFSFVQISELLTATFQVLDNDTWVNEVPLFSAFTCLEKDIPSRYFTYYPDKKRTRYKFNAYLAKKGTWKIIVFSDRFLFDAYVVLDDFNGSLPAIPTSNDKDENGFFPIKPVKGLTTVKEGHTQIRFAINNKRSPKLKIDLYEVKPGTFERASMIKQKIESTFDTELFDGTSLFVEKWIFIEFPSNGRWEVCIYSIEMDDQKPEYDKYTICMSYYFDVTNAGSQKVSPLYGLSKSRKFTSFKDEKISISPSSSSVVLNNFDFNFHVFSEEEVVDYIVDVGDSKNWMKKQLQPQIVSVKDTEEGKIKDREYSIKFPRYGHYKLKLKGKDLSFSQQYFIVDSELQEESTEETDLMRNLKEQIESEFDYMADIPSSIKDEVDKMIVQAPRAREVNGKQSACCLLI</sequence>
<gene>
    <name evidence="2" type="ORF">M9Y10_021467</name>
    <name evidence="1" type="ORF">M9Y10_027966</name>
</gene>
<dbReference type="SUPFAM" id="SSF54001">
    <property type="entry name" value="Cysteine proteinases"/>
    <property type="match status" value="1"/>
</dbReference>
<dbReference type="PANTHER" id="PTHR46333">
    <property type="entry name" value="CYTOKINESIS PROTEIN 3"/>
    <property type="match status" value="1"/>
</dbReference>
<reference evidence="1 3" key="1">
    <citation type="submission" date="2024-04" db="EMBL/GenBank/DDBJ databases">
        <title>Tritrichomonas musculus Genome.</title>
        <authorList>
            <person name="Alves-Ferreira E."/>
            <person name="Grigg M."/>
            <person name="Lorenzi H."/>
            <person name="Galac M."/>
        </authorList>
    </citation>
    <scope>NUCLEOTIDE SEQUENCE [LARGE SCALE GENOMIC DNA]</scope>
    <source>
        <strain evidence="1 3">EAF2021</strain>
    </source>
</reference>
<dbReference type="InterPro" id="IPR038765">
    <property type="entry name" value="Papain-like_cys_pep_sf"/>
</dbReference>
<accession>A0ABR2GKN0</accession>
<evidence type="ECO:0000313" key="2">
    <source>
        <dbReference type="EMBL" id="KAK8845273.1"/>
    </source>
</evidence>
<evidence type="ECO:0008006" key="4">
    <source>
        <dbReference type="Google" id="ProtNLM"/>
    </source>
</evidence>
<dbReference type="EMBL" id="JAPFFF010000031">
    <property type="protein sequence ID" value="KAK8845273.1"/>
    <property type="molecule type" value="Genomic_DNA"/>
</dbReference>
<name>A0ABR2GKN0_9EUKA</name>
<protein>
    <recommendedName>
        <fullName evidence="4">Transglutaminase-like domain-containing protein</fullName>
    </recommendedName>
</protein>
<keyword evidence="3" id="KW-1185">Reference proteome</keyword>
<organism evidence="1 3">
    <name type="scientific">Tritrichomonas musculus</name>
    <dbReference type="NCBI Taxonomy" id="1915356"/>
    <lineage>
        <taxon>Eukaryota</taxon>
        <taxon>Metamonada</taxon>
        <taxon>Parabasalia</taxon>
        <taxon>Tritrichomonadida</taxon>
        <taxon>Tritrichomonadidae</taxon>
        <taxon>Tritrichomonas</taxon>
    </lineage>
</organism>
<evidence type="ECO:0000313" key="1">
    <source>
        <dbReference type="EMBL" id="KAK8834487.1"/>
    </source>
</evidence>
<evidence type="ECO:0000313" key="3">
    <source>
        <dbReference type="Proteomes" id="UP001470230"/>
    </source>
</evidence>
<comment type="caution">
    <text evidence="1">The sequence shown here is derived from an EMBL/GenBank/DDBJ whole genome shotgun (WGS) entry which is preliminary data.</text>
</comment>
<dbReference type="Gene3D" id="3.10.620.30">
    <property type="match status" value="1"/>
</dbReference>
<dbReference type="InterPro" id="IPR052557">
    <property type="entry name" value="CAP/Cytokinesis_protein"/>
</dbReference>